<accession>A0A6A6BQ21</accession>
<dbReference type="AlphaFoldDB" id="A0A6A6BQ21"/>
<keyword evidence="2" id="KW-1185">Reference proteome</keyword>
<evidence type="ECO:0000313" key="1">
    <source>
        <dbReference type="EMBL" id="KAF2144907.1"/>
    </source>
</evidence>
<reference evidence="1" key="1">
    <citation type="journal article" date="2020" name="Stud. Mycol.">
        <title>101 Dothideomycetes genomes: a test case for predicting lifestyles and emergence of pathogens.</title>
        <authorList>
            <person name="Haridas S."/>
            <person name="Albert R."/>
            <person name="Binder M."/>
            <person name="Bloem J."/>
            <person name="Labutti K."/>
            <person name="Salamov A."/>
            <person name="Andreopoulos B."/>
            <person name="Baker S."/>
            <person name="Barry K."/>
            <person name="Bills G."/>
            <person name="Bluhm B."/>
            <person name="Cannon C."/>
            <person name="Castanera R."/>
            <person name="Culley D."/>
            <person name="Daum C."/>
            <person name="Ezra D."/>
            <person name="Gonzalez J."/>
            <person name="Henrissat B."/>
            <person name="Kuo A."/>
            <person name="Liang C."/>
            <person name="Lipzen A."/>
            <person name="Lutzoni F."/>
            <person name="Magnuson J."/>
            <person name="Mondo S."/>
            <person name="Nolan M."/>
            <person name="Ohm R."/>
            <person name="Pangilinan J."/>
            <person name="Park H.-J."/>
            <person name="Ramirez L."/>
            <person name="Alfaro M."/>
            <person name="Sun H."/>
            <person name="Tritt A."/>
            <person name="Yoshinaga Y."/>
            <person name="Zwiers L.-H."/>
            <person name="Turgeon B."/>
            <person name="Goodwin S."/>
            <person name="Spatafora J."/>
            <person name="Crous P."/>
            <person name="Grigoriev I."/>
        </authorList>
    </citation>
    <scope>NUCLEOTIDE SEQUENCE</scope>
    <source>
        <strain evidence="1">CBS 121167</strain>
    </source>
</reference>
<dbReference type="GeneID" id="54292789"/>
<organism evidence="1 2">
    <name type="scientific">Aplosporella prunicola CBS 121167</name>
    <dbReference type="NCBI Taxonomy" id="1176127"/>
    <lineage>
        <taxon>Eukaryota</taxon>
        <taxon>Fungi</taxon>
        <taxon>Dikarya</taxon>
        <taxon>Ascomycota</taxon>
        <taxon>Pezizomycotina</taxon>
        <taxon>Dothideomycetes</taxon>
        <taxon>Dothideomycetes incertae sedis</taxon>
        <taxon>Botryosphaeriales</taxon>
        <taxon>Aplosporellaceae</taxon>
        <taxon>Aplosporella</taxon>
    </lineage>
</organism>
<protein>
    <submittedName>
        <fullName evidence="1">Uncharacterized protein</fullName>
    </submittedName>
</protein>
<sequence>MRRPERRRIGFIIKARLPSSANDTRRTDQTRQLFVAQRPPRVASSANATYTTSASSTLQPISLLSTDHQKPLLSSPSSTSLNQIIFLLAHISPLSHISMQLFLLDETRETPHAAWALKKSIKPQCIKFGPQMVWCSNGHAVRLLEPLSQNADKSRETQ</sequence>
<gene>
    <name evidence="1" type="ORF">K452DRAFT_131959</name>
</gene>
<dbReference type="Proteomes" id="UP000799438">
    <property type="component" value="Unassembled WGS sequence"/>
</dbReference>
<name>A0A6A6BQ21_9PEZI</name>
<proteinExistence type="predicted"/>
<dbReference type="RefSeq" id="XP_033400619.1">
    <property type="nucleotide sequence ID" value="XM_033535295.1"/>
</dbReference>
<dbReference type="EMBL" id="ML995478">
    <property type="protein sequence ID" value="KAF2144907.1"/>
    <property type="molecule type" value="Genomic_DNA"/>
</dbReference>
<evidence type="ECO:0000313" key="2">
    <source>
        <dbReference type="Proteomes" id="UP000799438"/>
    </source>
</evidence>